<dbReference type="AlphaFoldDB" id="K5Z440"/>
<dbReference type="HOGENOM" id="CLU_3237200_0_0_10"/>
<reference evidence="1 2" key="1">
    <citation type="submission" date="2012-02" db="EMBL/GenBank/DDBJ databases">
        <title>The Genome Sequence of Parabacteroides merdae CL03T12C32.</title>
        <authorList>
            <consortium name="The Broad Institute Genome Sequencing Platform"/>
            <person name="Earl A."/>
            <person name="Ward D."/>
            <person name="Feldgarden M."/>
            <person name="Gevers D."/>
            <person name="Zitomersky N.L."/>
            <person name="Coyne M.J."/>
            <person name="Comstock L.E."/>
            <person name="Young S.K."/>
            <person name="Zeng Q."/>
            <person name="Gargeya S."/>
            <person name="Fitzgerald M."/>
            <person name="Haas B."/>
            <person name="Abouelleil A."/>
            <person name="Alvarado L."/>
            <person name="Arachchi H.M."/>
            <person name="Berlin A."/>
            <person name="Chapman S.B."/>
            <person name="Gearin G."/>
            <person name="Goldberg J."/>
            <person name="Griggs A."/>
            <person name="Gujja S."/>
            <person name="Hansen M."/>
            <person name="Heiman D."/>
            <person name="Howarth C."/>
            <person name="Larimer J."/>
            <person name="Lui A."/>
            <person name="MacDonald P.J.P."/>
            <person name="McCowen C."/>
            <person name="Montmayeur A."/>
            <person name="Murphy C."/>
            <person name="Neiman D."/>
            <person name="Pearson M."/>
            <person name="Priest M."/>
            <person name="Roberts A."/>
            <person name="Saif S."/>
            <person name="Shea T."/>
            <person name="Sisk P."/>
            <person name="Stolte C."/>
            <person name="Sykes S."/>
            <person name="Wortman J."/>
            <person name="Nusbaum C."/>
            <person name="Birren B."/>
        </authorList>
    </citation>
    <scope>NUCLEOTIDE SEQUENCE [LARGE SCALE GENOMIC DNA]</scope>
    <source>
        <strain evidence="1 2">CL03T12C32</strain>
    </source>
</reference>
<dbReference type="Proteomes" id="UP000006271">
    <property type="component" value="Unassembled WGS sequence"/>
</dbReference>
<organism evidence="1 2">
    <name type="scientific">Parabacteroides merdae CL03T12C32</name>
    <dbReference type="NCBI Taxonomy" id="999420"/>
    <lineage>
        <taxon>Bacteria</taxon>
        <taxon>Pseudomonadati</taxon>
        <taxon>Bacteroidota</taxon>
        <taxon>Bacteroidia</taxon>
        <taxon>Bacteroidales</taxon>
        <taxon>Tannerellaceae</taxon>
        <taxon>Parabacteroides</taxon>
    </lineage>
</organism>
<sequence length="43" mass="5082">MCLQSIKNMNTDYKVGDFIYNADIYDGLNNSLSDLEFYKKWLP</sequence>
<protein>
    <submittedName>
        <fullName evidence="1">Uncharacterized protein</fullName>
    </submittedName>
</protein>
<gene>
    <name evidence="1" type="ORF">HMPREF1060_04102</name>
</gene>
<name>K5Z440_9BACT</name>
<evidence type="ECO:0000313" key="1">
    <source>
        <dbReference type="EMBL" id="EKN06096.1"/>
    </source>
</evidence>
<evidence type="ECO:0000313" key="2">
    <source>
        <dbReference type="Proteomes" id="UP000006271"/>
    </source>
</evidence>
<dbReference type="EMBL" id="AGZQ01000033">
    <property type="protein sequence ID" value="EKN06096.1"/>
    <property type="molecule type" value="Genomic_DNA"/>
</dbReference>
<accession>K5Z440</accession>
<proteinExistence type="predicted"/>
<dbReference type="PATRIC" id="fig|999420.3.peg.4224"/>
<comment type="caution">
    <text evidence="1">The sequence shown here is derived from an EMBL/GenBank/DDBJ whole genome shotgun (WGS) entry which is preliminary data.</text>
</comment>